<dbReference type="AlphaFoldDB" id="A0A9Q1D108"/>
<feature type="compositionally biased region" description="Basic and acidic residues" evidence="4">
    <location>
        <begin position="326"/>
        <end position="336"/>
    </location>
</feature>
<feature type="domain" description="AIG1-type G" evidence="5">
    <location>
        <begin position="10"/>
        <end position="190"/>
    </location>
</feature>
<evidence type="ECO:0000256" key="2">
    <source>
        <dbReference type="ARBA" id="ARBA00022741"/>
    </source>
</evidence>
<dbReference type="Gene3D" id="3.40.50.300">
    <property type="entry name" value="P-loop containing nucleotide triphosphate hydrolases"/>
    <property type="match status" value="1"/>
</dbReference>
<dbReference type="InterPro" id="IPR006703">
    <property type="entry name" value="G_AIG1"/>
</dbReference>
<sequence length="354" mass="41420">MATSDPLSELRIVLLGRSGEEKSKVGNAILRREVFSVKHQFERAQGLVNGRPVALINTPDLLDPLLPVKELFNQIERCVTLSAPGPHAFLLLQQKRRFTNMEIKGLETVLYCFSDAAFSKIVVQADKLYGNLPTSHKNVVDMCSGNYHIFNGSSLDDKEAAELISKIDHVVGNDEKCFLSRMIFQETELAKRKEEKEWEQREDQILETEKSSQKTKSFEQKETLFPEIEESLEEKELKKEHKQKESQFPEIEESLEEKELKKEHEQKESQFPEIEESLEEKELKKEHMQKETQFPEIEESLEEKELKKEHKQKESQFPEIEESLEEKELKKEHMQKETQFPEIEESPKKKEHPK</sequence>
<dbReference type="InterPro" id="IPR027417">
    <property type="entry name" value="P-loop_NTPase"/>
</dbReference>
<evidence type="ECO:0000256" key="4">
    <source>
        <dbReference type="SAM" id="MobiDB-lite"/>
    </source>
</evidence>
<keyword evidence="3" id="KW-0342">GTP-binding</keyword>
<feature type="compositionally biased region" description="Basic and acidic residues" evidence="4">
    <location>
        <begin position="303"/>
        <end position="316"/>
    </location>
</feature>
<evidence type="ECO:0000256" key="1">
    <source>
        <dbReference type="ARBA" id="ARBA00008535"/>
    </source>
</evidence>
<evidence type="ECO:0000313" key="7">
    <source>
        <dbReference type="Proteomes" id="UP001152803"/>
    </source>
</evidence>
<evidence type="ECO:0000259" key="5">
    <source>
        <dbReference type="Pfam" id="PF04548"/>
    </source>
</evidence>
<dbReference type="PANTHER" id="PTHR10903">
    <property type="entry name" value="GTPASE, IMAP FAMILY MEMBER-RELATED"/>
    <property type="match status" value="1"/>
</dbReference>
<dbReference type="Proteomes" id="UP001152803">
    <property type="component" value="Unassembled WGS sequence"/>
</dbReference>
<accession>A0A9Q1D108</accession>
<name>A0A9Q1D108_CONCO</name>
<feature type="region of interest" description="Disordered" evidence="4">
    <location>
        <begin position="193"/>
        <end position="354"/>
    </location>
</feature>
<comment type="similarity">
    <text evidence="1">Belongs to the TRAFAC class TrmE-Era-EngA-EngB-Septin-like GTPase superfamily. AIG1/Toc34/Toc159-like paraseptin GTPase family. IAN subfamily.</text>
</comment>
<dbReference type="SUPFAM" id="SSF52540">
    <property type="entry name" value="P-loop containing nucleoside triphosphate hydrolases"/>
    <property type="match status" value="1"/>
</dbReference>
<dbReference type="OrthoDB" id="8954335at2759"/>
<reference evidence="6" key="1">
    <citation type="journal article" date="2023" name="Science">
        <title>Genome structures resolve the early diversification of teleost fishes.</title>
        <authorList>
            <person name="Parey E."/>
            <person name="Louis A."/>
            <person name="Montfort J."/>
            <person name="Bouchez O."/>
            <person name="Roques C."/>
            <person name="Iampietro C."/>
            <person name="Lluch J."/>
            <person name="Castinel A."/>
            <person name="Donnadieu C."/>
            <person name="Desvignes T."/>
            <person name="Floi Bucao C."/>
            <person name="Jouanno E."/>
            <person name="Wen M."/>
            <person name="Mejri S."/>
            <person name="Dirks R."/>
            <person name="Jansen H."/>
            <person name="Henkel C."/>
            <person name="Chen W.J."/>
            <person name="Zahm M."/>
            <person name="Cabau C."/>
            <person name="Klopp C."/>
            <person name="Thompson A.W."/>
            <person name="Robinson-Rechavi M."/>
            <person name="Braasch I."/>
            <person name="Lecointre G."/>
            <person name="Bobe J."/>
            <person name="Postlethwait J.H."/>
            <person name="Berthelot C."/>
            <person name="Roest Crollius H."/>
            <person name="Guiguen Y."/>
        </authorList>
    </citation>
    <scope>NUCLEOTIDE SEQUENCE</scope>
    <source>
        <strain evidence="6">Concon-B</strain>
    </source>
</reference>
<organism evidence="6 7">
    <name type="scientific">Conger conger</name>
    <name type="common">Conger eel</name>
    <name type="synonym">Muraena conger</name>
    <dbReference type="NCBI Taxonomy" id="82655"/>
    <lineage>
        <taxon>Eukaryota</taxon>
        <taxon>Metazoa</taxon>
        <taxon>Chordata</taxon>
        <taxon>Craniata</taxon>
        <taxon>Vertebrata</taxon>
        <taxon>Euteleostomi</taxon>
        <taxon>Actinopterygii</taxon>
        <taxon>Neopterygii</taxon>
        <taxon>Teleostei</taxon>
        <taxon>Anguilliformes</taxon>
        <taxon>Congridae</taxon>
        <taxon>Conger</taxon>
    </lineage>
</organism>
<dbReference type="PANTHER" id="PTHR10903:SF186">
    <property type="entry name" value="GTPASE IMAP FAMILY MEMBER 4-LIKE-RELATED"/>
    <property type="match status" value="1"/>
</dbReference>
<feature type="compositionally biased region" description="Basic and acidic residues" evidence="4">
    <location>
        <begin position="193"/>
        <end position="224"/>
    </location>
</feature>
<dbReference type="EMBL" id="JAFJMO010000016">
    <property type="protein sequence ID" value="KAJ8254337.1"/>
    <property type="molecule type" value="Genomic_DNA"/>
</dbReference>
<feature type="compositionally biased region" description="Basic and acidic residues" evidence="4">
    <location>
        <begin position="234"/>
        <end position="247"/>
    </location>
</feature>
<protein>
    <recommendedName>
        <fullName evidence="5">AIG1-type G domain-containing protein</fullName>
    </recommendedName>
</protein>
<comment type="caution">
    <text evidence="6">The sequence shown here is derived from an EMBL/GenBank/DDBJ whole genome shotgun (WGS) entry which is preliminary data.</text>
</comment>
<proteinExistence type="inferred from homology"/>
<dbReference type="GO" id="GO:0005525">
    <property type="term" value="F:GTP binding"/>
    <property type="evidence" value="ECO:0007669"/>
    <property type="project" value="UniProtKB-KW"/>
</dbReference>
<gene>
    <name evidence="6" type="ORF">COCON_G00209490</name>
</gene>
<keyword evidence="2" id="KW-0547">Nucleotide-binding</keyword>
<evidence type="ECO:0000313" key="6">
    <source>
        <dbReference type="EMBL" id="KAJ8254337.1"/>
    </source>
</evidence>
<feature type="compositionally biased region" description="Basic and acidic residues" evidence="4">
    <location>
        <begin position="280"/>
        <end position="290"/>
    </location>
</feature>
<dbReference type="InterPro" id="IPR045058">
    <property type="entry name" value="GIMA/IAN/Toc"/>
</dbReference>
<dbReference type="Pfam" id="PF04548">
    <property type="entry name" value="AIG1"/>
    <property type="match status" value="1"/>
</dbReference>
<evidence type="ECO:0000256" key="3">
    <source>
        <dbReference type="ARBA" id="ARBA00023134"/>
    </source>
</evidence>
<feature type="compositionally biased region" description="Basic and acidic residues" evidence="4">
    <location>
        <begin position="257"/>
        <end position="270"/>
    </location>
</feature>
<keyword evidence="7" id="KW-1185">Reference proteome</keyword>